<protein>
    <submittedName>
        <fullName evidence="3">Arsenical pump-driving ATPase</fullName>
        <ecNumber evidence="3">3.6.3.16</ecNumber>
    </submittedName>
</protein>
<dbReference type="Proteomes" id="UP000634805">
    <property type="component" value="Unassembled WGS sequence"/>
</dbReference>
<evidence type="ECO:0000313" key="3">
    <source>
        <dbReference type="EMBL" id="CAD6494584.1"/>
    </source>
</evidence>
<accession>A0A811TB73</accession>
<dbReference type="InterPro" id="IPR027417">
    <property type="entry name" value="P-loop_NTPase"/>
</dbReference>
<dbReference type="PANTHER" id="PTHR10803">
    <property type="entry name" value="ARSENICAL PUMP-DRIVING ATPASE ARSENITE-TRANSLOCATING ATPASE"/>
    <property type="match status" value="1"/>
</dbReference>
<evidence type="ECO:0000313" key="4">
    <source>
        <dbReference type="Proteomes" id="UP000634805"/>
    </source>
</evidence>
<comment type="caution">
    <text evidence="3">The sequence shown here is derived from an EMBL/GenBank/DDBJ whole genome shotgun (WGS) entry which is preliminary data.</text>
</comment>
<keyword evidence="3" id="KW-0378">Hydrolase</keyword>
<comment type="similarity">
    <text evidence="1">Belongs to the arsA ATPase family.</text>
</comment>
<dbReference type="EC" id="3.6.3.16" evidence="3"/>
<proteinExistence type="inferred from homology"/>
<dbReference type="NCBIfam" id="TIGR00345">
    <property type="entry name" value="GET3_arsA_TRC40"/>
    <property type="match status" value="1"/>
</dbReference>
<dbReference type="Pfam" id="PF02374">
    <property type="entry name" value="ArsA_ATPase"/>
    <property type="match status" value="1"/>
</dbReference>
<dbReference type="AlphaFoldDB" id="A0A811TB73"/>
<gene>
    <name evidence="3" type="ORF">EMLJLAPB_00844</name>
</gene>
<dbReference type="EMBL" id="CAJHIS010000025">
    <property type="protein sequence ID" value="CAD6494584.1"/>
    <property type="molecule type" value="Genomic_DNA"/>
</dbReference>
<dbReference type="SUPFAM" id="SSF52540">
    <property type="entry name" value="P-loop containing nucleoside triphosphate hydrolases"/>
    <property type="match status" value="1"/>
</dbReference>
<dbReference type="GO" id="GO:0005524">
    <property type="term" value="F:ATP binding"/>
    <property type="evidence" value="ECO:0007669"/>
    <property type="project" value="InterPro"/>
</dbReference>
<dbReference type="PANTHER" id="PTHR10803:SF3">
    <property type="entry name" value="ATPASE GET3"/>
    <property type="match status" value="1"/>
</dbReference>
<dbReference type="GO" id="GO:0016887">
    <property type="term" value="F:ATP hydrolysis activity"/>
    <property type="evidence" value="ECO:0007669"/>
    <property type="project" value="InterPro"/>
</dbReference>
<name>A0A811TB73_9EURY</name>
<reference evidence="3" key="1">
    <citation type="submission" date="2020-10" db="EMBL/GenBank/DDBJ databases">
        <authorList>
            <person name="Hahn C.J."/>
            <person name="Laso-Perez R."/>
            <person name="Vulcano F."/>
            <person name="Vaziourakis K.-M."/>
            <person name="Stokke R."/>
            <person name="Steen I.H."/>
            <person name="Teske A."/>
            <person name="Boetius A."/>
            <person name="Liebeke M."/>
            <person name="Amann R."/>
            <person name="Knittel K."/>
        </authorList>
    </citation>
    <scope>NUCLEOTIDE SEQUENCE</scope>
    <source>
        <strain evidence="3">Gfbio:e3339647-f889-4370-9287-4fb5cb688e4c:AG392D22_GoMArc1</strain>
    </source>
</reference>
<dbReference type="InterPro" id="IPR016300">
    <property type="entry name" value="ATPase_ArsA/GET3"/>
</dbReference>
<evidence type="ECO:0000259" key="2">
    <source>
        <dbReference type="Pfam" id="PF02374"/>
    </source>
</evidence>
<dbReference type="Gene3D" id="3.40.50.300">
    <property type="entry name" value="P-loop containing nucleotide triphosphate hydrolases"/>
    <property type="match status" value="1"/>
</dbReference>
<dbReference type="InterPro" id="IPR025723">
    <property type="entry name" value="ArsA/GET3_ATPase-like"/>
</dbReference>
<evidence type="ECO:0000256" key="1">
    <source>
        <dbReference type="ARBA" id="ARBA00011040"/>
    </source>
</evidence>
<feature type="domain" description="ArsA/GET3 Anion-transporting ATPase-like" evidence="2">
    <location>
        <begin position="3"/>
        <end position="299"/>
    </location>
</feature>
<sequence>MILSFWGKGGVGKTTCAASVAVHLAAKDKKTLLISSDPSPSLFDIFGLGFTHAGINKVPGLDLLDVIELDEEIVLDMWKEKYGDEVYEVLSSFFPVDESILDYIAGAPGIGDQFVLTYLLDQHLADNYDFIVWDTAPAGGTLKLLKLEEQFYEHLGEAGKLYFSVKSVLDKIKRKKGRNPLDIINEWKILAEDVLGFMSSGIVKAYIVTIPEWLGYAQTKRIVRELTDFNVKIGGILINQVAEKNLCQGDVWDKKSELHNHYTELIQTELGNTYKVQSVPVLPYEIKGVDNLIAFSENVIDLIDLNSLVKS</sequence>
<dbReference type="CDD" id="cd02035">
    <property type="entry name" value="ArsA"/>
    <property type="match status" value="1"/>
</dbReference>
<organism evidence="3 4">
    <name type="scientific">Candidatus Argoarchaeum ethanivorans</name>
    <dbReference type="NCBI Taxonomy" id="2608793"/>
    <lineage>
        <taxon>Archaea</taxon>
        <taxon>Methanobacteriati</taxon>
        <taxon>Methanobacteriota</taxon>
        <taxon>Stenosarchaea group</taxon>
        <taxon>Methanomicrobia</taxon>
        <taxon>Methanosarcinales</taxon>
        <taxon>Methanosarcinales incertae sedis</taxon>
        <taxon>GOM Arc I cluster</taxon>
        <taxon>Candidatus Argoarchaeum</taxon>
    </lineage>
</organism>